<comment type="similarity">
    <text evidence="3">Belongs to the multi antimicrobial extrusion (MATE) (TC 2.A.66.1) family.</text>
</comment>
<evidence type="ECO:0000256" key="2">
    <source>
        <dbReference type="ARBA" id="ARBA00004651"/>
    </source>
</evidence>
<feature type="transmembrane region" description="Helical" evidence="13">
    <location>
        <begin position="83"/>
        <end position="108"/>
    </location>
</feature>
<feature type="transmembrane region" description="Helical" evidence="13">
    <location>
        <begin position="187"/>
        <end position="209"/>
    </location>
</feature>
<dbReference type="PIRSF" id="PIRSF006603">
    <property type="entry name" value="DinF"/>
    <property type="match status" value="1"/>
</dbReference>
<evidence type="ECO:0000256" key="6">
    <source>
        <dbReference type="ARBA" id="ARBA00022449"/>
    </source>
</evidence>
<reference evidence="14" key="1">
    <citation type="submission" date="2019-09" db="EMBL/GenBank/DDBJ databases">
        <title>In-depth cultivation of the pig gut microbiome towards novel bacterial diversity and tailored functional studies.</title>
        <authorList>
            <person name="Wylensek D."/>
            <person name="Hitch T.C.A."/>
            <person name="Clavel T."/>
        </authorList>
    </citation>
    <scope>NUCLEOTIDE SEQUENCE</scope>
    <source>
        <strain evidence="14">RF-744-FAT-WT-3</strain>
    </source>
</reference>
<evidence type="ECO:0000256" key="8">
    <source>
        <dbReference type="ARBA" id="ARBA00022692"/>
    </source>
</evidence>
<dbReference type="InterPro" id="IPR002528">
    <property type="entry name" value="MATE_fam"/>
</dbReference>
<keyword evidence="10" id="KW-0406">Ion transport</keyword>
<dbReference type="InterPro" id="IPR048279">
    <property type="entry name" value="MdtK-like"/>
</dbReference>
<feature type="transmembrane region" description="Helical" evidence="13">
    <location>
        <begin position="280"/>
        <end position="301"/>
    </location>
</feature>
<dbReference type="CDD" id="cd13144">
    <property type="entry name" value="MATE_like_4"/>
    <property type="match status" value="1"/>
</dbReference>
<organism evidence="14">
    <name type="scientific">Baileyella intestinalis</name>
    <dbReference type="NCBI Taxonomy" id="2606709"/>
    <lineage>
        <taxon>Bacteria</taxon>
        <taxon>Bacillati</taxon>
        <taxon>Bacillota</taxon>
        <taxon>Clostridia</taxon>
        <taxon>Peptostreptococcales</taxon>
        <taxon>Anaerovoracaceae</taxon>
        <taxon>Baileyella</taxon>
    </lineage>
</organism>
<keyword evidence="9 13" id="KW-1133">Transmembrane helix</keyword>
<keyword evidence="8 13" id="KW-0812">Transmembrane</keyword>
<evidence type="ECO:0000256" key="1">
    <source>
        <dbReference type="ARBA" id="ARBA00003408"/>
    </source>
</evidence>
<dbReference type="EMBL" id="VUNB01000003">
    <property type="protein sequence ID" value="MST68670.1"/>
    <property type="molecule type" value="Genomic_DNA"/>
</dbReference>
<feature type="transmembrane region" description="Helical" evidence="13">
    <location>
        <begin position="409"/>
        <end position="429"/>
    </location>
</feature>
<dbReference type="Pfam" id="PF01554">
    <property type="entry name" value="MatE"/>
    <property type="match status" value="2"/>
</dbReference>
<evidence type="ECO:0000256" key="7">
    <source>
        <dbReference type="ARBA" id="ARBA00022475"/>
    </source>
</evidence>
<feature type="transmembrane region" description="Helical" evidence="13">
    <location>
        <begin position="128"/>
        <end position="145"/>
    </location>
</feature>
<dbReference type="AlphaFoldDB" id="A0A6A8M7L2"/>
<keyword evidence="7" id="KW-1003">Cell membrane</keyword>
<comment type="subcellular location">
    <subcellularLocation>
        <location evidence="2">Cell membrane</location>
        <topology evidence="2">Multi-pass membrane protein</topology>
    </subcellularLocation>
</comment>
<evidence type="ECO:0000256" key="9">
    <source>
        <dbReference type="ARBA" id="ARBA00022989"/>
    </source>
</evidence>
<comment type="caution">
    <text evidence="14">The sequence shown here is derived from an EMBL/GenBank/DDBJ whole genome shotgun (WGS) entry which is preliminary data.</text>
</comment>
<dbReference type="PANTHER" id="PTHR43298">
    <property type="entry name" value="MULTIDRUG RESISTANCE PROTEIN NORM-RELATED"/>
    <property type="match status" value="1"/>
</dbReference>
<feature type="transmembrane region" description="Helical" evidence="13">
    <location>
        <begin position="381"/>
        <end position="403"/>
    </location>
</feature>
<evidence type="ECO:0000256" key="5">
    <source>
        <dbReference type="ARBA" id="ARBA00022448"/>
    </source>
</evidence>
<dbReference type="GO" id="GO:0015297">
    <property type="term" value="F:antiporter activity"/>
    <property type="evidence" value="ECO:0007669"/>
    <property type="project" value="UniProtKB-KW"/>
</dbReference>
<feature type="transmembrane region" description="Helical" evidence="13">
    <location>
        <begin position="313"/>
        <end position="340"/>
    </location>
</feature>
<feature type="transmembrane region" description="Helical" evidence="13">
    <location>
        <begin position="157"/>
        <end position="181"/>
    </location>
</feature>
<feature type="transmembrane region" description="Helical" evidence="13">
    <location>
        <begin position="9"/>
        <end position="30"/>
    </location>
</feature>
<dbReference type="NCBIfam" id="TIGR00797">
    <property type="entry name" value="matE"/>
    <property type="match status" value="1"/>
</dbReference>
<comment type="function">
    <text evidence="1">Multidrug efflux pump.</text>
</comment>
<dbReference type="GO" id="GO:0006811">
    <property type="term" value="P:monoatomic ion transport"/>
    <property type="evidence" value="ECO:0007669"/>
    <property type="project" value="UniProtKB-KW"/>
</dbReference>
<dbReference type="InterPro" id="IPR050222">
    <property type="entry name" value="MATE_MdtK"/>
</dbReference>
<dbReference type="PANTHER" id="PTHR43298:SF2">
    <property type="entry name" value="FMN_FAD EXPORTER YEEO-RELATED"/>
    <property type="match status" value="1"/>
</dbReference>
<dbReference type="GO" id="GO:0005886">
    <property type="term" value="C:plasma membrane"/>
    <property type="evidence" value="ECO:0007669"/>
    <property type="project" value="UniProtKB-SubCell"/>
</dbReference>
<keyword evidence="6" id="KW-0050">Antiport</keyword>
<keyword evidence="5" id="KW-0813">Transport</keyword>
<evidence type="ECO:0000256" key="13">
    <source>
        <dbReference type="SAM" id="Phobius"/>
    </source>
</evidence>
<evidence type="ECO:0000256" key="11">
    <source>
        <dbReference type="ARBA" id="ARBA00023136"/>
    </source>
</evidence>
<gene>
    <name evidence="14" type="ORF">FYJ66_03575</name>
</gene>
<dbReference type="GO" id="GO:0042910">
    <property type="term" value="F:xenobiotic transmembrane transporter activity"/>
    <property type="evidence" value="ECO:0007669"/>
    <property type="project" value="InterPro"/>
</dbReference>
<feature type="transmembrane region" description="Helical" evidence="13">
    <location>
        <begin position="50"/>
        <end position="71"/>
    </location>
</feature>
<name>A0A6A8M7L2_9FIRM</name>
<protein>
    <recommendedName>
        <fullName evidence="4">Probable multidrug resistance protein NorM</fullName>
    </recommendedName>
    <alternativeName>
        <fullName evidence="12">Multidrug-efflux transporter</fullName>
    </alternativeName>
</protein>
<proteinExistence type="inferred from homology"/>
<evidence type="ECO:0000256" key="12">
    <source>
        <dbReference type="ARBA" id="ARBA00031636"/>
    </source>
</evidence>
<accession>A0A6A8M7L2</accession>
<evidence type="ECO:0000256" key="10">
    <source>
        <dbReference type="ARBA" id="ARBA00023065"/>
    </source>
</evidence>
<evidence type="ECO:0000313" key="14">
    <source>
        <dbReference type="EMBL" id="MST68670.1"/>
    </source>
</evidence>
<evidence type="ECO:0000256" key="3">
    <source>
        <dbReference type="ARBA" id="ARBA00010199"/>
    </source>
</evidence>
<evidence type="ECO:0000256" key="4">
    <source>
        <dbReference type="ARBA" id="ARBA00020268"/>
    </source>
</evidence>
<sequence>MGYKPVRGLLLKMSAPLMISMFVQSLYNIVDSIFVAHLNENALTAVSLAFPIQSLILAFAIGTAVGMSALLSRYLGAKELDKVNLVVHNGIFLAFVTYAIFLVFSFFAEPFIKSQTSDPQIIEYGTKYLTIVCRLSIMVTMQITMERLLQGTGKTKYIFYMQVTGALINVIMDPILIFGLLGAPRLGVAGAAIATVFGQTVGTIMGFYINHTKNHEISMNMKGFRPDGMMIKEIYRIGVPSIIMQAVGSAMTLGMNLILVSFSTTAVATFGAYFKIQSFVFMPIFGMNNGLVPIIAYNYGARKPDRMREGMRISVFYSVAFMSVGTLIFWTAPGVLMSMFNPSETMMSLGITALRIISICFPFAGYAIMRGSVFQAVGKSVYSMNISLIRQLGVLLPMAWILGRIGGVTAVWWAFPIAEIAGTGMSVMYTRKVKREIIDNLDTAEL</sequence>
<feature type="transmembrane region" description="Helical" evidence="13">
    <location>
        <begin position="346"/>
        <end position="369"/>
    </location>
</feature>
<keyword evidence="11 13" id="KW-0472">Membrane</keyword>